<comment type="caution">
    <text evidence="1">The sequence shown here is derived from an EMBL/GenBank/DDBJ whole genome shotgun (WGS) entry which is preliminary data.</text>
</comment>
<reference evidence="1 2" key="1">
    <citation type="journal article" date="2018" name="FEMS Microbiol. Ecol.">
        <title>Co-invading symbiotic mutualists of Medicago polymorpha retain high ancestral diversity and contain diverse accessory genomes.</title>
        <authorList>
            <person name="Porter S.S."/>
            <person name="Faber-Hammond J.J."/>
            <person name="Friesen M.L."/>
        </authorList>
    </citation>
    <scope>NUCLEOTIDE SEQUENCE [LARGE SCALE GENOMIC DNA]</scope>
    <source>
        <strain evidence="1 2">Str16</strain>
    </source>
</reference>
<evidence type="ECO:0000313" key="1">
    <source>
        <dbReference type="EMBL" id="PLU02728.1"/>
    </source>
</evidence>
<proteinExistence type="predicted"/>
<keyword evidence="2" id="KW-1185">Reference proteome</keyword>
<accession>A0ABX4TKL4</accession>
<gene>
    <name evidence="1" type="ORF">BMJ33_16220</name>
</gene>
<name>A0ABX4TKL4_9HYPH</name>
<dbReference type="Proteomes" id="UP001190825">
    <property type="component" value="Unassembled WGS sequence"/>
</dbReference>
<organism evidence="1 2">
    <name type="scientific">Sinorhizobium medicae</name>
    <dbReference type="NCBI Taxonomy" id="110321"/>
    <lineage>
        <taxon>Bacteria</taxon>
        <taxon>Pseudomonadati</taxon>
        <taxon>Pseudomonadota</taxon>
        <taxon>Alphaproteobacteria</taxon>
        <taxon>Hyphomicrobiales</taxon>
        <taxon>Rhizobiaceae</taxon>
        <taxon>Sinorhizobium/Ensifer group</taxon>
        <taxon>Sinorhizobium</taxon>
    </lineage>
</organism>
<evidence type="ECO:0000313" key="2">
    <source>
        <dbReference type="Proteomes" id="UP001190825"/>
    </source>
</evidence>
<sequence>MRTLMPNKPVLANELASMSRIMADLLEDLLTGIGDNEVDHENRIVRMRIGKDDLDNAAFAWCNVASRAGGLKTAFYAASNEGEVE</sequence>
<dbReference type="EMBL" id="NBUC01000076">
    <property type="protein sequence ID" value="PLU02728.1"/>
    <property type="molecule type" value="Genomic_DNA"/>
</dbReference>
<protein>
    <submittedName>
        <fullName evidence="1">Uncharacterized protein</fullName>
    </submittedName>
</protein>